<sequence>MANSTAQDVYLVQITMVQQTFEVCKSPLGVVIMEQSMWENARLTTLRDKMMEQMPSRLPKDFIFCTKSMHGLTKGQEVNVKCHQIADDNREVYIRHMYAFPKTLIKEAVCESLVLGHVFCPYSTTLKELREIMTREIPNIIRPATTYQFMSCDNIPISLREERQMGMSEVVLGQSVRIQYLNQDAESSSSKRKSETSLEHSRGKALRLSFSSSKDVTRPIKDEPIVPAAEVMDSKQLLISYVRAEAAEHALNLKGKLTDLGFSVYLDVHEIKSGIDWQDALNYAVSNCQVFIPLVTPRYGETQWTNREVKLADVLGKPILPISFLNEWPPKCLAIQFATTQFIFWKSPQRPEKDDCPDIRVWESSFMDSVVSELALRVKAIKFNCVSLSKPALTRMKTLMKTFTGRLPKSVAPVLSTQDSEEPMGSSVVICSHPNEAGFGFKLKGWLESIGHSVWLSSVKDCKSFDTGILSVCLQKALHPNKFVEKDRVPDEHYSSVAVRKYVQQFQENVDKAHLVIAVLSEGFTGSKTCKQQLFYCEHRKQILAVKYRDFSFPCWLSMLIRMQRVMDAQKPTFHKTFLMSVQRLLDPTARNCLEPENHEANINVAVQYLKRSLHIQKCVYIAASSNLKDSRSEPICKAIALQLAKLPDVVVVTGGSKGASEILSHTFHQEVLDHKKKPHVWHVLPERDAEDVSDLYAQCSDGTFTMMSFGKTLFCGGSINERESIVARCFPVCLLIDGGNSSCHEVQEFVWSDHIVVPVNCSSATLVGDLTVTDKLFQVPAGVLEDDWKHLNNKNTSVEDVGQVVARIVQSLLDHHQSEEESATQPNTPDAVSSTVELSEHEVRPHMKQESPPITGPPTPVKLRSLHTMKINPL</sequence>
<dbReference type="PANTHER" id="PTHR47508:SF3">
    <property type="entry name" value="TIR DOMAIN-CONTAINING PROTEIN"/>
    <property type="match status" value="1"/>
</dbReference>
<dbReference type="InterPro" id="IPR035897">
    <property type="entry name" value="Toll_tir_struct_dom_sf"/>
</dbReference>
<feature type="compositionally biased region" description="Basic and acidic residues" evidence="1">
    <location>
        <begin position="839"/>
        <end position="850"/>
    </location>
</feature>
<feature type="compositionally biased region" description="Polar residues" evidence="1">
    <location>
        <begin position="824"/>
        <end position="838"/>
    </location>
</feature>
<dbReference type="SUPFAM" id="SSF52200">
    <property type="entry name" value="Toll/Interleukin receptor TIR domain"/>
    <property type="match status" value="2"/>
</dbReference>
<evidence type="ECO:0000259" key="2">
    <source>
        <dbReference type="PROSITE" id="PS50104"/>
    </source>
</evidence>
<dbReference type="GeneID" id="101852907"/>
<protein>
    <submittedName>
        <fullName evidence="4">Uncharacterized protein LOC101852907</fullName>
    </submittedName>
</protein>
<dbReference type="RefSeq" id="XP_005093466.1">
    <property type="nucleotide sequence ID" value="XM_005093409.3"/>
</dbReference>
<dbReference type="Proteomes" id="UP000694888">
    <property type="component" value="Unplaced"/>
</dbReference>
<dbReference type="InterPro" id="IPR000157">
    <property type="entry name" value="TIR_dom"/>
</dbReference>
<reference evidence="4" key="1">
    <citation type="submission" date="2025-08" db="UniProtKB">
        <authorList>
            <consortium name="RefSeq"/>
        </authorList>
    </citation>
    <scope>IDENTIFICATION</scope>
</reference>
<accession>A0ABM0JGZ2</accession>
<organism evidence="3 4">
    <name type="scientific">Aplysia californica</name>
    <name type="common">California sea hare</name>
    <dbReference type="NCBI Taxonomy" id="6500"/>
    <lineage>
        <taxon>Eukaryota</taxon>
        <taxon>Metazoa</taxon>
        <taxon>Spiralia</taxon>
        <taxon>Lophotrochozoa</taxon>
        <taxon>Mollusca</taxon>
        <taxon>Gastropoda</taxon>
        <taxon>Heterobranchia</taxon>
        <taxon>Euthyneura</taxon>
        <taxon>Tectipleura</taxon>
        <taxon>Aplysiida</taxon>
        <taxon>Aplysioidea</taxon>
        <taxon>Aplysiidae</taxon>
        <taxon>Aplysia</taxon>
    </lineage>
</organism>
<keyword evidence="3" id="KW-1185">Reference proteome</keyword>
<dbReference type="PROSITE" id="PS50104">
    <property type="entry name" value="TIR"/>
    <property type="match status" value="1"/>
</dbReference>
<feature type="domain" description="TIR" evidence="2">
    <location>
        <begin position="233"/>
        <end position="369"/>
    </location>
</feature>
<evidence type="ECO:0000313" key="3">
    <source>
        <dbReference type="Proteomes" id="UP000694888"/>
    </source>
</evidence>
<name>A0ABM0JGZ2_APLCA</name>
<dbReference type="PANTHER" id="PTHR47508">
    <property type="entry name" value="SAM DOMAIN-CONTAINING PROTEIN-RELATED"/>
    <property type="match status" value="1"/>
</dbReference>
<evidence type="ECO:0000256" key="1">
    <source>
        <dbReference type="SAM" id="MobiDB-lite"/>
    </source>
</evidence>
<gene>
    <name evidence="4" type="primary">LOC101852907</name>
</gene>
<proteinExistence type="predicted"/>
<dbReference type="Gene3D" id="3.40.50.10140">
    <property type="entry name" value="Toll/interleukin-1 receptor homology (TIR) domain"/>
    <property type="match status" value="1"/>
</dbReference>
<feature type="region of interest" description="Disordered" evidence="1">
    <location>
        <begin position="816"/>
        <end position="863"/>
    </location>
</feature>
<dbReference type="Pfam" id="PF13676">
    <property type="entry name" value="TIR_2"/>
    <property type="match status" value="1"/>
</dbReference>
<evidence type="ECO:0000313" key="4">
    <source>
        <dbReference type="RefSeq" id="XP_005093466.1"/>
    </source>
</evidence>